<accession>A0A0C5VIA6</accession>
<protein>
    <submittedName>
        <fullName evidence="1">Uncharacterized protein</fullName>
    </submittedName>
</protein>
<dbReference type="KEGG" id="gsn:YC6258_01038"/>
<evidence type="ECO:0000313" key="1">
    <source>
        <dbReference type="EMBL" id="AJQ93088.1"/>
    </source>
</evidence>
<dbReference type="HOGENOM" id="CLU_3043942_0_0_6"/>
<name>A0A0C5VIA6_9GAMM</name>
<dbReference type="EMBL" id="CP007142">
    <property type="protein sequence ID" value="AJQ93088.1"/>
    <property type="molecule type" value="Genomic_DNA"/>
</dbReference>
<dbReference type="STRING" id="1445510.YC6258_01038"/>
<proteinExistence type="predicted"/>
<evidence type="ECO:0000313" key="2">
    <source>
        <dbReference type="Proteomes" id="UP000032266"/>
    </source>
</evidence>
<keyword evidence="2" id="KW-1185">Reference proteome</keyword>
<dbReference type="Proteomes" id="UP000032266">
    <property type="component" value="Chromosome"/>
</dbReference>
<gene>
    <name evidence="1" type="ORF">YC6258_01038</name>
</gene>
<sequence>MALRTYVQVQHFSFFGSVDAHFIAAGTNGFNIVIFGMDALSHDIDLLSGEDDCL</sequence>
<organism evidence="1 2">
    <name type="scientific">Gynuella sunshinyii YC6258</name>
    <dbReference type="NCBI Taxonomy" id="1445510"/>
    <lineage>
        <taxon>Bacteria</taxon>
        <taxon>Pseudomonadati</taxon>
        <taxon>Pseudomonadota</taxon>
        <taxon>Gammaproteobacteria</taxon>
        <taxon>Oceanospirillales</taxon>
        <taxon>Saccharospirillaceae</taxon>
        <taxon>Gynuella</taxon>
    </lineage>
</organism>
<dbReference type="AlphaFoldDB" id="A0A0C5VIA6"/>
<reference evidence="1 2" key="1">
    <citation type="submission" date="2014-01" db="EMBL/GenBank/DDBJ databases">
        <title>Full genme sequencing of cellulolytic bacterium Gynuella sunshinyii YC6258T gen. nov., sp. nov.</title>
        <authorList>
            <person name="Khan H."/>
            <person name="Chung E.J."/>
            <person name="Chung Y.R."/>
        </authorList>
    </citation>
    <scope>NUCLEOTIDE SEQUENCE [LARGE SCALE GENOMIC DNA]</scope>
    <source>
        <strain evidence="1 2">YC6258</strain>
    </source>
</reference>